<accession>A0A8H6JLH9</accession>
<dbReference type="AlphaFoldDB" id="A0A8H6JLH9"/>
<organism evidence="1 2">
    <name type="scientific">Colletotrichum plurivorum</name>
    <dbReference type="NCBI Taxonomy" id="2175906"/>
    <lineage>
        <taxon>Eukaryota</taxon>
        <taxon>Fungi</taxon>
        <taxon>Dikarya</taxon>
        <taxon>Ascomycota</taxon>
        <taxon>Pezizomycotina</taxon>
        <taxon>Sordariomycetes</taxon>
        <taxon>Hypocreomycetidae</taxon>
        <taxon>Glomerellales</taxon>
        <taxon>Glomerellaceae</taxon>
        <taxon>Colletotrichum</taxon>
        <taxon>Colletotrichum orchidearum species complex</taxon>
    </lineage>
</organism>
<reference evidence="1" key="1">
    <citation type="journal article" date="2020" name="Phytopathology">
        <title>Genome Sequence Resources of Colletotrichum truncatum, C. plurivorum, C. musicola, and C. sojae: Four Species Pathogenic to Soybean (Glycine max).</title>
        <authorList>
            <person name="Rogerio F."/>
            <person name="Boufleur T.R."/>
            <person name="Ciampi-Guillardi M."/>
            <person name="Sukno S.A."/>
            <person name="Thon M.R."/>
            <person name="Massola Junior N.S."/>
            <person name="Baroncelli R."/>
        </authorList>
    </citation>
    <scope>NUCLEOTIDE SEQUENCE</scope>
    <source>
        <strain evidence="1">LFN00145</strain>
    </source>
</reference>
<evidence type="ECO:0000313" key="1">
    <source>
        <dbReference type="EMBL" id="KAF6814781.1"/>
    </source>
</evidence>
<dbReference type="EMBL" id="WIGO01000372">
    <property type="protein sequence ID" value="KAF6814781.1"/>
    <property type="molecule type" value="Genomic_DNA"/>
</dbReference>
<protein>
    <submittedName>
        <fullName evidence="1">Uncharacterized protein</fullName>
    </submittedName>
</protein>
<comment type="caution">
    <text evidence="1">The sequence shown here is derived from an EMBL/GenBank/DDBJ whole genome shotgun (WGS) entry which is preliminary data.</text>
</comment>
<proteinExistence type="predicted"/>
<keyword evidence="2" id="KW-1185">Reference proteome</keyword>
<gene>
    <name evidence="1" type="ORF">CPLU01_14306</name>
</gene>
<evidence type="ECO:0000313" key="2">
    <source>
        <dbReference type="Proteomes" id="UP000654918"/>
    </source>
</evidence>
<sequence length="105" mass="12399">MKWNLKRIPGRRFVRLLEKLPNLDLPDVAEDDSLEAGQKGTTINIHDELVEIFMVFSPWYEHPRPACNGHDFVEILPHEQLSPTDQEKFDDRGYLKPEFFHELIK</sequence>
<dbReference type="Proteomes" id="UP000654918">
    <property type="component" value="Unassembled WGS sequence"/>
</dbReference>
<name>A0A8H6JLH9_9PEZI</name>